<name>A0ABS4VKY6_9PSEU</name>
<dbReference type="InterPro" id="IPR029063">
    <property type="entry name" value="SAM-dependent_MTases_sf"/>
</dbReference>
<proteinExistence type="predicted"/>
<dbReference type="Pfam" id="PF08241">
    <property type="entry name" value="Methyltransf_11"/>
    <property type="match status" value="1"/>
</dbReference>
<comment type="caution">
    <text evidence="2">The sequence shown here is derived from an EMBL/GenBank/DDBJ whole genome shotgun (WGS) entry which is preliminary data.</text>
</comment>
<dbReference type="GO" id="GO:0008168">
    <property type="term" value="F:methyltransferase activity"/>
    <property type="evidence" value="ECO:0007669"/>
    <property type="project" value="UniProtKB-KW"/>
</dbReference>
<feature type="domain" description="Methyltransferase type 11" evidence="1">
    <location>
        <begin position="49"/>
        <end position="141"/>
    </location>
</feature>
<organism evidence="2 3">
    <name type="scientific">Pseudonocardia parietis</name>
    <dbReference type="NCBI Taxonomy" id="570936"/>
    <lineage>
        <taxon>Bacteria</taxon>
        <taxon>Bacillati</taxon>
        <taxon>Actinomycetota</taxon>
        <taxon>Actinomycetes</taxon>
        <taxon>Pseudonocardiales</taxon>
        <taxon>Pseudonocardiaceae</taxon>
        <taxon>Pseudonocardia</taxon>
    </lineage>
</organism>
<dbReference type="CDD" id="cd02440">
    <property type="entry name" value="AdoMet_MTases"/>
    <property type="match status" value="1"/>
</dbReference>
<keyword evidence="2" id="KW-0808">Transferase</keyword>
<dbReference type="Gene3D" id="3.40.50.150">
    <property type="entry name" value="Vaccinia Virus protein VP39"/>
    <property type="match status" value="1"/>
</dbReference>
<dbReference type="Proteomes" id="UP001519295">
    <property type="component" value="Unassembled WGS sequence"/>
</dbReference>
<evidence type="ECO:0000313" key="3">
    <source>
        <dbReference type="Proteomes" id="UP001519295"/>
    </source>
</evidence>
<dbReference type="RefSeq" id="WP_210024583.1">
    <property type="nucleotide sequence ID" value="NZ_JAGINU010000001.1"/>
</dbReference>
<reference evidence="2 3" key="1">
    <citation type="submission" date="2021-03" db="EMBL/GenBank/DDBJ databases">
        <title>Sequencing the genomes of 1000 actinobacteria strains.</title>
        <authorList>
            <person name="Klenk H.-P."/>
        </authorList>
    </citation>
    <scope>NUCLEOTIDE SEQUENCE [LARGE SCALE GENOMIC DNA]</scope>
    <source>
        <strain evidence="2 3">DSM 45256</strain>
    </source>
</reference>
<evidence type="ECO:0000313" key="2">
    <source>
        <dbReference type="EMBL" id="MBP2364547.1"/>
    </source>
</evidence>
<keyword evidence="3" id="KW-1185">Reference proteome</keyword>
<keyword evidence="2" id="KW-0489">Methyltransferase</keyword>
<dbReference type="PANTHER" id="PTHR45036:SF1">
    <property type="entry name" value="METHYLTRANSFERASE LIKE 7A"/>
    <property type="match status" value="1"/>
</dbReference>
<gene>
    <name evidence="2" type="ORF">JOF36_000243</name>
</gene>
<dbReference type="SUPFAM" id="SSF53335">
    <property type="entry name" value="S-adenosyl-L-methionine-dependent methyltransferases"/>
    <property type="match status" value="1"/>
</dbReference>
<dbReference type="InterPro" id="IPR052356">
    <property type="entry name" value="Thiol_S-MT"/>
</dbReference>
<dbReference type="EMBL" id="JAGINU010000001">
    <property type="protein sequence ID" value="MBP2364547.1"/>
    <property type="molecule type" value="Genomic_DNA"/>
</dbReference>
<protein>
    <submittedName>
        <fullName evidence="2">SAM-dependent methyltransferase</fullName>
    </submittedName>
</protein>
<evidence type="ECO:0000259" key="1">
    <source>
        <dbReference type="Pfam" id="PF08241"/>
    </source>
</evidence>
<accession>A0ABS4VKY6</accession>
<dbReference type="InterPro" id="IPR013216">
    <property type="entry name" value="Methyltransf_11"/>
</dbReference>
<sequence>MTAPDNADPAKGHRIFAAVYDRVSAPVEREILGPRRASLVGSLTGRVFDVGAGTGANLPHFRSATEVVALEPDPAMRRRLAPRTQDCPVPVTVGGSGAGELPATDGSVDAVVFTLVLCTVPDPGRALAEARRVLRPGGRLVAIEHVVGHGRPAVWRRRLAPLWSRLAAGCRLDRDTVPAIRAAGFVLDELEDFTVGPGWAPAGQLVQLSATAGPASG</sequence>
<dbReference type="PANTHER" id="PTHR45036">
    <property type="entry name" value="METHYLTRANSFERASE LIKE 7B"/>
    <property type="match status" value="1"/>
</dbReference>
<dbReference type="GO" id="GO:0032259">
    <property type="term" value="P:methylation"/>
    <property type="evidence" value="ECO:0007669"/>
    <property type="project" value="UniProtKB-KW"/>
</dbReference>